<dbReference type="InterPro" id="IPR045562">
    <property type="entry name" value="RecG_dom3_C"/>
</dbReference>
<dbReference type="GO" id="GO:0006310">
    <property type="term" value="P:DNA recombination"/>
    <property type="evidence" value="ECO:0007669"/>
    <property type="project" value="UniProtKB-UniRule"/>
</dbReference>
<evidence type="ECO:0000256" key="1">
    <source>
        <dbReference type="ARBA" id="ARBA00007504"/>
    </source>
</evidence>
<dbReference type="InterPro" id="IPR014001">
    <property type="entry name" value="Helicase_ATP-bd"/>
</dbReference>
<comment type="catalytic activity">
    <reaction evidence="12 15">
        <text>Couples ATP hydrolysis with the unwinding of duplex DNA by translocating in the 3'-5' direction.</text>
        <dbReference type="EC" id="5.6.2.4"/>
    </reaction>
</comment>
<dbReference type="SUPFAM" id="SSF50249">
    <property type="entry name" value="Nucleic acid-binding proteins"/>
    <property type="match status" value="1"/>
</dbReference>
<dbReference type="SUPFAM" id="SSF52540">
    <property type="entry name" value="P-loop containing nucleoside triphosphate hydrolases"/>
    <property type="match status" value="2"/>
</dbReference>
<dbReference type="Pfam" id="PF19833">
    <property type="entry name" value="RecG_dom3_C"/>
    <property type="match status" value="1"/>
</dbReference>
<keyword evidence="10 15" id="KW-0234">DNA repair</keyword>
<dbReference type="Gene3D" id="2.40.50.140">
    <property type="entry name" value="Nucleic acid-binding proteins"/>
    <property type="match status" value="1"/>
</dbReference>
<evidence type="ECO:0000256" key="10">
    <source>
        <dbReference type="ARBA" id="ARBA00023204"/>
    </source>
</evidence>
<keyword evidence="5 15" id="KW-0378">Hydrolase</keyword>
<dbReference type="Pfam" id="PF00270">
    <property type="entry name" value="DEAD"/>
    <property type="match status" value="1"/>
</dbReference>
<accession>A0A1H9BRE3</accession>
<evidence type="ECO:0000256" key="2">
    <source>
        <dbReference type="ARBA" id="ARBA00017846"/>
    </source>
</evidence>
<evidence type="ECO:0000259" key="17">
    <source>
        <dbReference type="PROSITE" id="PS51194"/>
    </source>
</evidence>
<dbReference type="PROSITE" id="PS51192">
    <property type="entry name" value="HELICASE_ATP_BIND_1"/>
    <property type="match status" value="1"/>
</dbReference>
<sequence>MSEPRRYTGAKPPLTLDTEATFLKGAGPAVALRLRALGIERVRDLIFHLPLRYEDRRSHQAIARLKPGDEVLVRGQVVTCEQRYAPKRTLRVVLDDGTGSLLLRFFHFNEAQKSNLQNGRWLQAFGEVRGNAAGLEMVHPQYRLAEQAEELQPEQGLTPIYPATTGLTQQRLRQLIALSLQVAAQDAALGTKLPGLEAPDTLAALQALHHPHSERDAAQVLAGEHPAQRRLKREELLAHQLTLRLLRQRQKSRPARALSDPVAATRELRAALPFALTAAQQRVLDELCHDLQQAHPMLRLVQGDVGSGKTVIAAAALLAAARAGFQAALLAPTELLAEQHQRTLARWFAPLGFAPALLSNRLKKAQRNQLQAALADGSQAIVVGTHAVFQDSVQFAALALVAVDEQHRFGVQQRLALREKGGAHVPHQLILSATPIPRTLAQTLYADLDISIIDQLPPGRTPIQTVVLSNEKRDEVLRRIAEACAQGRQVYWVCTLIEESEELDAQAAEATAARLRAELPQLRVGLVHGRMKSELKDEQMRAFQDGATQLLVATTVIEVGVDVPNASIMVIENAERLGLSQLHQLRGRVGRGAQASQCVLLYQPPLGETARARLETMRATTDGFAIAQRDLELRGPGELLGRRQTGEIGMKLADPMRDAALIPPLQRLATRYLEQEPALAKLLIARWVGDPERYARV</sequence>
<dbReference type="NCBIfam" id="NF008168">
    <property type="entry name" value="PRK10917.2-2"/>
    <property type="match status" value="1"/>
</dbReference>
<dbReference type="GO" id="GO:0003677">
    <property type="term" value="F:DNA binding"/>
    <property type="evidence" value="ECO:0007669"/>
    <property type="project" value="UniProtKB-KW"/>
</dbReference>
<dbReference type="InterPro" id="IPR001650">
    <property type="entry name" value="Helicase_C-like"/>
</dbReference>
<dbReference type="NCBIfam" id="NF008163">
    <property type="entry name" value="PRK10917.1-1"/>
    <property type="match status" value="1"/>
</dbReference>
<protein>
    <recommendedName>
        <fullName evidence="2 15">ATP-dependent DNA helicase RecG</fullName>
        <ecNumber evidence="13 15">5.6.2.4</ecNumber>
    </recommendedName>
</protein>
<evidence type="ECO:0000256" key="14">
    <source>
        <dbReference type="ARBA" id="ARBA00048988"/>
    </source>
</evidence>
<dbReference type="PANTHER" id="PTHR47964">
    <property type="entry name" value="ATP-DEPENDENT DNA HELICASE HOMOLOG RECG, CHLOROPLASTIC"/>
    <property type="match status" value="1"/>
</dbReference>
<organism evidence="18 19">
    <name type="scientific">Solimonas aquatica</name>
    <dbReference type="NCBI Taxonomy" id="489703"/>
    <lineage>
        <taxon>Bacteria</taxon>
        <taxon>Pseudomonadati</taxon>
        <taxon>Pseudomonadota</taxon>
        <taxon>Gammaproteobacteria</taxon>
        <taxon>Nevskiales</taxon>
        <taxon>Nevskiaceae</taxon>
        <taxon>Solimonas</taxon>
    </lineage>
</organism>
<evidence type="ECO:0000313" key="18">
    <source>
        <dbReference type="EMBL" id="SEP90938.1"/>
    </source>
</evidence>
<dbReference type="InterPro" id="IPR011545">
    <property type="entry name" value="DEAD/DEAH_box_helicase_dom"/>
</dbReference>
<dbReference type="AlphaFoldDB" id="A0A1H9BRE3"/>
<dbReference type="Gene3D" id="3.40.50.300">
    <property type="entry name" value="P-loop containing nucleotide triphosphate hydrolases"/>
    <property type="match status" value="2"/>
</dbReference>
<dbReference type="EMBL" id="FOFS01000002">
    <property type="protein sequence ID" value="SEP90938.1"/>
    <property type="molecule type" value="Genomic_DNA"/>
</dbReference>
<evidence type="ECO:0000256" key="8">
    <source>
        <dbReference type="ARBA" id="ARBA00023125"/>
    </source>
</evidence>
<keyword evidence="11" id="KW-0413">Isomerase</keyword>
<comment type="catalytic activity">
    <reaction evidence="14 15">
        <text>ATP + H2O = ADP + phosphate + H(+)</text>
        <dbReference type="Rhea" id="RHEA:13065"/>
        <dbReference type="ChEBI" id="CHEBI:15377"/>
        <dbReference type="ChEBI" id="CHEBI:15378"/>
        <dbReference type="ChEBI" id="CHEBI:30616"/>
        <dbReference type="ChEBI" id="CHEBI:43474"/>
        <dbReference type="ChEBI" id="CHEBI:456216"/>
        <dbReference type="EC" id="5.6.2.4"/>
    </reaction>
</comment>
<evidence type="ECO:0000256" key="6">
    <source>
        <dbReference type="ARBA" id="ARBA00022806"/>
    </source>
</evidence>
<evidence type="ECO:0000256" key="7">
    <source>
        <dbReference type="ARBA" id="ARBA00022840"/>
    </source>
</evidence>
<evidence type="ECO:0000256" key="9">
    <source>
        <dbReference type="ARBA" id="ARBA00023172"/>
    </source>
</evidence>
<keyword evidence="4 15" id="KW-0227">DNA damage</keyword>
<name>A0A1H9BRE3_9GAMM</name>
<dbReference type="Proteomes" id="UP000199233">
    <property type="component" value="Unassembled WGS sequence"/>
</dbReference>
<dbReference type="Pfam" id="PF00271">
    <property type="entry name" value="Helicase_C"/>
    <property type="match status" value="1"/>
</dbReference>
<dbReference type="GO" id="GO:0016887">
    <property type="term" value="F:ATP hydrolysis activity"/>
    <property type="evidence" value="ECO:0007669"/>
    <property type="project" value="RHEA"/>
</dbReference>
<dbReference type="SMART" id="SM00490">
    <property type="entry name" value="HELICc"/>
    <property type="match status" value="1"/>
</dbReference>
<dbReference type="InterPro" id="IPR033454">
    <property type="entry name" value="RecG_wedge"/>
</dbReference>
<dbReference type="Pfam" id="PF17191">
    <property type="entry name" value="RecG_wedge"/>
    <property type="match status" value="1"/>
</dbReference>
<keyword evidence="7 15" id="KW-0067">ATP-binding</keyword>
<dbReference type="PANTHER" id="PTHR47964:SF1">
    <property type="entry name" value="ATP-DEPENDENT DNA HELICASE HOMOLOG RECG, CHLOROPLASTIC"/>
    <property type="match status" value="1"/>
</dbReference>
<evidence type="ECO:0000256" key="13">
    <source>
        <dbReference type="ARBA" id="ARBA00034808"/>
    </source>
</evidence>
<evidence type="ECO:0000259" key="16">
    <source>
        <dbReference type="PROSITE" id="PS51192"/>
    </source>
</evidence>
<dbReference type="NCBIfam" id="TIGR00643">
    <property type="entry name" value="recG"/>
    <property type="match status" value="1"/>
</dbReference>
<keyword evidence="9 15" id="KW-0233">DNA recombination</keyword>
<keyword evidence="8" id="KW-0238">DNA-binding</keyword>
<dbReference type="FunFam" id="3.40.50.300:FF:000391">
    <property type="entry name" value="ATP-dependent DNA helicase RecG"/>
    <property type="match status" value="1"/>
</dbReference>
<keyword evidence="6 15" id="KW-0347">Helicase</keyword>
<evidence type="ECO:0000256" key="12">
    <source>
        <dbReference type="ARBA" id="ARBA00034617"/>
    </source>
</evidence>
<proteinExistence type="inferred from homology"/>
<dbReference type="RefSeq" id="WP_218140070.1">
    <property type="nucleotide sequence ID" value="NZ_FOFS01000002.1"/>
</dbReference>
<dbReference type="EC" id="5.6.2.4" evidence="13 15"/>
<keyword evidence="19" id="KW-1185">Reference proteome</keyword>
<evidence type="ECO:0000256" key="4">
    <source>
        <dbReference type="ARBA" id="ARBA00022763"/>
    </source>
</evidence>
<dbReference type="InterPro" id="IPR027417">
    <property type="entry name" value="P-loop_NTPase"/>
</dbReference>
<evidence type="ECO:0000256" key="3">
    <source>
        <dbReference type="ARBA" id="ARBA00022741"/>
    </source>
</evidence>
<dbReference type="GO" id="GO:0043138">
    <property type="term" value="F:3'-5' DNA helicase activity"/>
    <property type="evidence" value="ECO:0007669"/>
    <property type="project" value="UniProtKB-EC"/>
</dbReference>
<comment type="function">
    <text evidence="15">Plays a critical role in recombination and DNA repair. Helps process Holliday junction intermediates to mature products by catalyzing branch migration. Has replication fork regression activity, unwinds stalled or blocked replication forks to make a HJ that can be resolved. Has a DNA unwinding activity characteristic of a DNA helicase with 3'-5' polarity.</text>
</comment>
<evidence type="ECO:0000256" key="15">
    <source>
        <dbReference type="RuleBase" id="RU363016"/>
    </source>
</evidence>
<comment type="similarity">
    <text evidence="1 15">Belongs to the helicase family. RecG subfamily.</text>
</comment>
<dbReference type="InterPro" id="IPR012340">
    <property type="entry name" value="NA-bd_OB-fold"/>
</dbReference>
<dbReference type="InterPro" id="IPR047112">
    <property type="entry name" value="RecG/Mfd"/>
</dbReference>
<dbReference type="SMART" id="SM00487">
    <property type="entry name" value="DEXDc"/>
    <property type="match status" value="1"/>
</dbReference>
<reference evidence="18 19" key="1">
    <citation type="submission" date="2016-10" db="EMBL/GenBank/DDBJ databases">
        <authorList>
            <person name="de Groot N.N."/>
        </authorList>
    </citation>
    <scope>NUCLEOTIDE SEQUENCE [LARGE SCALE GENOMIC DNA]</scope>
    <source>
        <strain evidence="18 19">DSM 25927</strain>
    </source>
</reference>
<dbReference type="InterPro" id="IPR004609">
    <property type="entry name" value="ATP-dep_DNA_helicase_RecG"/>
</dbReference>
<dbReference type="GO" id="GO:0005524">
    <property type="term" value="F:ATP binding"/>
    <property type="evidence" value="ECO:0007669"/>
    <property type="project" value="UniProtKB-KW"/>
</dbReference>
<evidence type="ECO:0000313" key="19">
    <source>
        <dbReference type="Proteomes" id="UP000199233"/>
    </source>
</evidence>
<dbReference type="CDD" id="cd04488">
    <property type="entry name" value="RecG_wedge_OBF"/>
    <property type="match status" value="1"/>
</dbReference>
<dbReference type="PROSITE" id="PS51194">
    <property type="entry name" value="HELICASE_CTER"/>
    <property type="match status" value="1"/>
</dbReference>
<dbReference type="NCBIfam" id="NF008165">
    <property type="entry name" value="PRK10917.1-3"/>
    <property type="match status" value="1"/>
</dbReference>
<feature type="domain" description="Helicase ATP-binding" evidence="16">
    <location>
        <begin position="290"/>
        <end position="453"/>
    </location>
</feature>
<dbReference type="GO" id="GO:0006281">
    <property type="term" value="P:DNA repair"/>
    <property type="evidence" value="ECO:0007669"/>
    <property type="project" value="UniProtKB-UniRule"/>
</dbReference>
<evidence type="ECO:0000256" key="11">
    <source>
        <dbReference type="ARBA" id="ARBA00023235"/>
    </source>
</evidence>
<evidence type="ECO:0000256" key="5">
    <source>
        <dbReference type="ARBA" id="ARBA00022801"/>
    </source>
</evidence>
<keyword evidence="3 15" id="KW-0547">Nucleotide-binding</keyword>
<dbReference type="STRING" id="489703.SAMN04488038_102175"/>
<feature type="domain" description="Helicase C-terminal" evidence="17">
    <location>
        <begin position="486"/>
        <end position="632"/>
    </location>
</feature>
<gene>
    <name evidence="18" type="ORF">SAMN04488038_102175</name>
</gene>